<dbReference type="InterPro" id="IPR020018">
    <property type="entry name" value="Motility-assoc_lipoprot_GldH"/>
</dbReference>
<evidence type="ECO:0000313" key="2">
    <source>
        <dbReference type="Proteomes" id="UP000262954"/>
    </source>
</evidence>
<protein>
    <submittedName>
        <fullName evidence="1">Gliding motility lipoprotein GldH</fullName>
    </submittedName>
</protein>
<name>A0A354M2V5_9BACT</name>
<reference evidence="1 2" key="1">
    <citation type="journal article" date="2018" name="Nat. Biotechnol.">
        <title>A standardized bacterial taxonomy based on genome phylogeny substantially revises the tree of life.</title>
        <authorList>
            <person name="Parks D.H."/>
            <person name="Chuvochina M."/>
            <person name="Waite D.W."/>
            <person name="Rinke C."/>
            <person name="Skarshewski A."/>
            <person name="Chaumeil P.A."/>
            <person name="Hugenholtz P."/>
        </authorList>
    </citation>
    <scope>NUCLEOTIDE SEQUENCE [LARGE SCALE GENOMIC DNA]</scope>
    <source>
        <strain evidence="1">UBA11482</strain>
    </source>
</reference>
<dbReference type="Pfam" id="PF14109">
    <property type="entry name" value="GldH_lipo"/>
    <property type="match status" value="1"/>
</dbReference>
<dbReference type="EMBL" id="DNWC01000096">
    <property type="protein sequence ID" value="HBJ08844.1"/>
    <property type="molecule type" value="Genomic_DNA"/>
</dbReference>
<sequence length="60" mass="6630">WFGSGWGASYQQTISYKTDFNFPRKGRYSISVQQGMRDDVIPGITEVGIKITPATSVTGE</sequence>
<proteinExistence type="predicted"/>
<feature type="non-terminal residue" evidence="1">
    <location>
        <position position="1"/>
    </location>
</feature>
<gene>
    <name evidence="1" type="ORF">DDY73_07530</name>
</gene>
<evidence type="ECO:0000313" key="1">
    <source>
        <dbReference type="EMBL" id="HBJ08844.1"/>
    </source>
</evidence>
<dbReference type="AlphaFoldDB" id="A0A354M2V5"/>
<accession>A0A354M2V5</accession>
<keyword evidence="1" id="KW-0449">Lipoprotein</keyword>
<dbReference type="Proteomes" id="UP000262954">
    <property type="component" value="Unassembled WGS sequence"/>
</dbReference>
<organism evidence="1 2">
    <name type="scientific">Coprobacter fastidiosus</name>
    <dbReference type="NCBI Taxonomy" id="1099853"/>
    <lineage>
        <taxon>Bacteria</taxon>
        <taxon>Pseudomonadati</taxon>
        <taxon>Bacteroidota</taxon>
        <taxon>Bacteroidia</taxon>
        <taxon>Bacteroidales</taxon>
        <taxon>Barnesiellaceae</taxon>
        <taxon>Coprobacter</taxon>
    </lineage>
</organism>
<comment type="caution">
    <text evidence="1">The sequence shown here is derived from an EMBL/GenBank/DDBJ whole genome shotgun (WGS) entry which is preliminary data.</text>
</comment>